<gene>
    <name evidence="3" type="ORF">Cgig2_000627</name>
</gene>
<name>A0A9Q1QGS4_9CARY</name>
<evidence type="ECO:0000313" key="4">
    <source>
        <dbReference type="Proteomes" id="UP001153076"/>
    </source>
</evidence>
<dbReference type="Proteomes" id="UP001153076">
    <property type="component" value="Unassembled WGS sequence"/>
</dbReference>
<dbReference type="EMBL" id="JAKOGI010000172">
    <property type="protein sequence ID" value="KAJ8441254.1"/>
    <property type="molecule type" value="Genomic_DNA"/>
</dbReference>
<proteinExistence type="predicted"/>
<evidence type="ECO:0000256" key="1">
    <source>
        <dbReference type="SAM" id="MobiDB-lite"/>
    </source>
</evidence>
<organism evidence="3 4">
    <name type="scientific">Carnegiea gigantea</name>
    <dbReference type="NCBI Taxonomy" id="171969"/>
    <lineage>
        <taxon>Eukaryota</taxon>
        <taxon>Viridiplantae</taxon>
        <taxon>Streptophyta</taxon>
        <taxon>Embryophyta</taxon>
        <taxon>Tracheophyta</taxon>
        <taxon>Spermatophyta</taxon>
        <taxon>Magnoliopsida</taxon>
        <taxon>eudicotyledons</taxon>
        <taxon>Gunneridae</taxon>
        <taxon>Pentapetalae</taxon>
        <taxon>Caryophyllales</taxon>
        <taxon>Cactineae</taxon>
        <taxon>Cactaceae</taxon>
        <taxon>Cactoideae</taxon>
        <taxon>Echinocereeae</taxon>
        <taxon>Carnegiea</taxon>
    </lineage>
</organism>
<keyword evidence="2" id="KW-0812">Transmembrane</keyword>
<accession>A0A9Q1QGS4</accession>
<sequence>MPEVVLLAMLLNDIVKLGVLCGWMIGIMESAFKKLQWSTFQAWGATGEESWRPADRRHSVTQKEMRARGRTTKPPSPVKAARSEARLAMTFKTSAYDFDISEIVQATCYAMLVNDAVELSVVSRDIAGDLKSTLKGMPSWRRSSIDEPVQEHWREHIRPPPPLPEDYHGLSPYFNFNVAEASAQDFCILELTQVIFYTVVLNDAVALGVTCVIMANTLASVLVLNPGWR</sequence>
<feature type="region of interest" description="Disordered" evidence="1">
    <location>
        <begin position="51"/>
        <end position="79"/>
    </location>
</feature>
<feature type="transmembrane region" description="Helical" evidence="2">
    <location>
        <begin position="204"/>
        <end position="224"/>
    </location>
</feature>
<feature type="compositionally biased region" description="Basic and acidic residues" evidence="1">
    <location>
        <begin position="51"/>
        <end position="67"/>
    </location>
</feature>
<dbReference type="AlphaFoldDB" id="A0A9Q1QGS4"/>
<protein>
    <submittedName>
        <fullName evidence="3">Uncharacterized protein</fullName>
    </submittedName>
</protein>
<evidence type="ECO:0000256" key="2">
    <source>
        <dbReference type="SAM" id="Phobius"/>
    </source>
</evidence>
<comment type="caution">
    <text evidence="3">The sequence shown here is derived from an EMBL/GenBank/DDBJ whole genome shotgun (WGS) entry which is preliminary data.</text>
</comment>
<evidence type="ECO:0000313" key="3">
    <source>
        <dbReference type="EMBL" id="KAJ8441254.1"/>
    </source>
</evidence>
<keyword evidence="2" id="KW-1133">Transmembrane helix</keyword>
<feature type="transmembrane region" description="Helical" evidence="2">
    <location>
        <begin position="6"/>
        <end position="28"/>
    </location>
</feature>
<keyword evidence="2" id="KW-0472">Membrane</keyword>
<reference evidence="3" key="1">
    <citation type="submission" date="2022-04" db="EMBL/GenBank/DDBJ databases">
        <title>Carnegiea gigantea Genome sequencing and assembly v2.</title>
        <authorList>
            <person name="Copetti D."/>
            <person name="Sanderson M.J."/>
            <person name="Burquez A."/>
            <person name="Wojciechowski M.F."/>
        </authorList>
    </citation>
    <scope>NUCLEOTIDE SEQUENCE</scope>
    <source>
        <strain evidence="3">SGP5-SGP5p</strain>
        <tissue evidence="3">Aerial part</tissue>
    </source>
</reference>
<keyword evidence="4" id="KW-1185">Reference proteome</keyword>